<dbReference type="EMBL" id="CP121196">
    <property type="protein sequence ID" value="XBH18052.1"/>
    <property type="molecule type" value="Genomic_DNA"/>
</dbReference>
<accession>A0AAU7DIX9</accession>
<gene>
    <name evidence="1" type="ORF">P8935_01680</name>
</gene>
<protein>
    <recommendedName>
        <fullName evidence="2">PD-(D/E)XK nuclease superfamily protein</fullName>
    </recommendedName>
</protein>
<reference evidence="1" key="1">
    <citation type="submission" date="2023-03" db="EMBL/GenBank/DDBJ databases">
        <title>Edaphobacter sp.</title>
        <authorList>
            <person name="Huber K.J."/>
            <person name="Papendorf J."/>
            <person name="Pilke C."/>
            <person name="Bunk B."/>
            <person name="Sproeer C."/>
            <person name="Pester M."/>
        </authorList>
    </citation>
    <scope>NUCLEOTIDE SEQUENCE</scope>
    <source>
        <strain evidence="1">DSM 110680</strain>
    </source>
</reference>
<organism evidence="1">
    <name type="scientific">Telmatobacter sp. DSM 110680</name>
    <dbReference type="NCBI Taxonomy" id="3036704"/>
    <lineage>
        <taxon>Bacteria</taxon>
        <taxon>Pseudomonadati</taxon>
        <taxon>Acidobacteriota</taxon>
        <taxon>Terriglobia</taxon>
        <taxon>Terriglobales</taxon>
        <taxon>Acidobacteriaceae</taxon>
        <taxon>Telmatobacter</taxon>
    </lineage>
</organism>
<dbReference type="RefSeq" id="WP_348263278.1">
    <property type="nucleotide sequence ID" value="NZ_CP121196.1"/>
</dbReference>
<dbReference type="AlphaFoldDB" id="A0AAU7DIX9"/>
<proteinExistence type="predicted"/>
<evidence type="ECO:0000313" key="1">
    <source>
        <dbReference type="EMBL" id="XBH18052.1"/>
    </source>
</evidence>
<sequence>MSRAISLFSGYSQGENRTTNYCLLLLKMLYEENPKFLAEVMTTLVGEELGDQIGVRFRQQVRKGSAIPDGLVLQPAFTIYIETKNWNWFYDEQLAQHLAALDSEDRGLKVLVALSNFESEERKKFANIHDLCARKYKGSILFKEVSFEDFVLALKLPHLPKNLDDAVAEFRLYLDEQELLPSWERRLDVVNCAGLPDDVLVGRVYMCPATSGAYSHIRCKYFGMYREKRIERVALIEAVVDVEGVDMAKVKWQNVSRAKEELKKLAMTKVHDLRPGVFPTRVFLLGPLYDTDCRKDSPGGMYNSKRYFDVSWLQVKEAEQLANRLKEIPWSKFNEETTEA</sequence>
<name>A0AAU7DIX9_9BACT</name>
<evidence type="ECO:0008006" key="2">
    <source>
        <dbReference type="Google" id="ProtNLM"/>
    </source>
</evidence>